<sequence length="60" mass="6981">MNAWMLTSKTTIHTLLRHLYMSIKPGPKPKAKSTGKTDQRRSVTPENKPKHKDLDTHYHK</sequence>
<dbReference type="EMBL" id="BSPQ01000011">
    <property type="protein sequence ID" value="GLS91267.1"/>
    <property type="molecule type" value="Genomic_DNA"/>
</dbReference>
<accession>A0ABQ6E1E5</accession>
<gene>
    <name evidence="2" type="ORF">GCM10007916_23360</name>
</gene>
<evidence type="ECO:0000313" key="2">
    <source>
        <dbReference type="EMBL" id="GLS91267.1"/>
    </source>
</evidence>
<feature type="region of interest" description="Disordered" evidence="1">
    <location>
        <begin position="23"/>
        <end position="60"/>
    </location>
</feature>
<evidence type="ECO:0008006" key="4">
    <source>
        <dbReference type="Google" id="ProtNLM"/>
    </source>
</evidence>
<evidence type="ECO:0000313" key="3">
    <source>
        <dbReference type="Proteomes" id="UP001157353"/>
    </source>
</evidence>
<protein>
    <recommendedName>
        <fullName evidence="4">Transposase</fullName>
    </recommendedName>
</protein>
<evidence type="ECO:0000256" key="1">
    <source>
        <dbReference type="SAM" id="MobiDB-lite"/>
    </source>
</evidence>
<name>A0ABQ6E1E5_9GAMM</name>
<dbReference type="Proteomes" id="UP001157353">
    <property type="component" value="Unassembled WGS sequence"/>
</dbReference>
<proteinExistence type="predicted"/>
<reference evidence="3" key="1">
    <citation type="journal article" date="2019" name="Int. J. Syst. Evol. Microbiol.">
        <title>The Global Catalogue of Microorganisms (GCM) 10K type strain sequencing project: providing services to taxonomists for standard genome sequencing and annotation.</title>
        <authorList>
            <consortium name="The Broad Institute Genomics Platform"/>
            <consortium name="The Broad Institute Genome Sequencing Center for Infectious Disease"/>
            <person name="Wu L."/>
            <person name="Ma J."/>
        </authorList>
    </citation>
    <scope>NUCLEOTIDE SEQUENCE [LARGE SCALE GENOMIC DNA]</scope>
    <source>
        <strain evidence="3">NBRC 103166</strain>
    </source>
</reference>
<organism evidence="2 3">
    <name type="scientific">Psychromonas marina</name>
    <dbReference type="NCBI Taxonomy" id="88364"/>
    <lineage>
        <taxon>Bacteria</taxon>
        <taxon>Pseudomonadati</taxon>
        <taxon>Pseudomonadota</taxon>
        <taxon>Gammaproteobacteria</taxon>
        <taxon>Alteromonadales</taxon>
        <taxon>Psychromonadaceae</taxon>
        <taxon>Psychromonas</taxon>
    </lineage>
</organism>
<keyword evidence="3" id="KW-1185">Reference proteome</keyword>
<comment type="caution">
    <text evidence="2">The sequence shown here is derived from an EMBL/GenBank/DDBJ whole genome shotgun (WGS) entry which is preliminary data.</text>
</comment>